<dbReference type="GO" id="GO:0005739">
    <property type="term" value="C:mitochondrion"/>
    <property type="evidence" value="ECO:0007669"/>
    <property type="project" value="GOC"/>
</dbReference>
<protein>
    <recommendedName>
        <fullName evidence="1">Complex 1 LYR protein domain-containing protein</fullName>
    </recommendedName>
</protein>
<gene>
    <name evidence="2" type="ORF">CYCCA115_LOCUS2079</name>
</gene>
<evidence type="ECO:0000313" key="2">
    <source>
        <dbReference type="EMBL" id="CAJ1930771.1"/>
    </source>
</evidence>
<organism evidence="2 3">
    <name type="scientific">Cylindrotheca closterium</name>
    <dbReference type="NCBI Taxonomy" id="2856"/>
    <lineage>
        <taxon>Eukaryota</taxon>
        <taxon>Sar</taxon>
        <taxon>Stramenopiles</taxon>
        <taxon>Ochrophyta</taxon>
        <taxon>Bacillariophyta</taxon>
        <taxon>Bacillariophyceae</taxon>
        <taxon>Bacillariophycidae</taxon>
        <taxon>Bacillariales</taxon>
        <taxon>Bacillariaceae</taxon>
        <taxon>Cylindrotheca</taxon>
    </lineage>
</organism>
<proteinExistence type="predicted"/>
<dbReference type="InterPro" id="IPR045298">
    <property type="entry name" value="Complex1_LYR_LYRM7"/>
</dbReference>
<keyword evidence="3" id="KW-1185">Reference proteome</keyword>
<dbReference type="PANTHER" id="PTHR47484">
    <property type="entry name" value="COMPLEX 1 PROTEIN CONTAINING PROTEIN, EXPRESSED"/>
    <property type="match status" value="1"/>
</dbReference>
<feature type="domain" description="Complex 1 LYR protein" evidence="1">
    <location>
        <begin position="22"/>
        <end position="80"/>
    </location>
</feature>
<dbReference type="GO" id="GO:0034551">
    <property type="term" value="P:mitochondrial respiratory chain complex III assembly"/>
    <property type="evidence" value="ECO:0007669"/>
    <property type="project" value="InterPro"/>
</dbReference>
<comment type="caution">
    <text evidence="2">The sequence shown here is derived from an EMBL/GenBank/DDBJ whole genome shotgun (WGS) entry which is preliminary data.</text>
</comment>
<dbReference type="Pfam" id="PF05347">
    <property type="entry name" value="Complex1_LYR"/>
    <property type="match status" value="1"/>
</dbReference>
<dbReference type="Proteomes" id="UP001295423">
    <property type="component" value="Unassembled WGS sequence"/>
</dbReference>
<reference evidence="2" key="1">
    <citation type="submission" date="2023-08" db="EMBL/GenBank/DDBJ databases">
        <authorList>
            <person name="Audoor S."/>
            <person name="Bilcke G."/>
        </authorList>
    </citation>
    <scope>NUCLEOTIDE SEQUENCE</scope>
</reference>
<accession>A0AAD2CIX1</accession>
<evidence type="ECO:0000259" key="1">
    <source>
        <dbReference type="Pfam" id="PF05347"/>
    </source>
</evidence>
<evidence type="ECO:0000313" key="3">
    <source>
        <dbReference type="Proteomes" id="UP001295423"/>
    </source>
</evidence>
<dbReference type="EMBL" id="CAKOGP040000113">
    <property type="protein sequence ID" value="CAJ1930771.1"/>
    <property type="molecule type" value="Genomic_DNA"/>
</dbReference>
<dbReference type="AlphaFoldDB" id="A0AAD2CIX1"/>
<name>A0AAD2CIX1_9STRA</name>
<sequence>MPPRIWIPNQKHASKLASHRTEALSLYREILRTSKHFHWCDESGIPWNYRLRKQARQEFEAAREETDPLILARLLVTGRDCVQQIQQRFNAADQAVWDRIKNDSDAR</sequence>
<dbReference type="CDD" id="cd20267">
    <property type="entry name" value="Complex1_LYR_LYRM7"/>
    <property type="match status" value="1"/>
</dbReference>
<dbReference type="InterPro" id="IPR008011">
    <property type="entry name" value="Complex1_LYR_dom"/>
</dbReference>
<dbReference type="PANTHER" id="PTHR47484:SF1">
    <property type="entry name" value="COMPLEX 1 PROTEIN CONTAINING PROTEIN, EXPRESSED"/>
    <property type="match status" value="1"/>
</dbReference>